<dbReference type="GO" id="GO:0008270">
    <property type="term" value="F:zinc ion binding"/>
    <property type="evidence" value="ECO:0007669"/>
    <property type="project" value="UniProtKB-KW"/>
</dbReference>
<evidence type="ECO:0000256" key="5">
    <source>
        <dbReference type="ARBA" id="ARBA00022771"/>
    </source>
</evidence>
<keyword evidence="5 11" id="KW-0863">Zinc-finger</keyword>
<feature type="compositionally biased region" description="Basic and acidic residues" evidence="12">
    <location>
        <begin position="332"/>
        <end position="345"/>
    </location>
</feature>
<keyword evidence="3" id="KW-0479">Metal-binding</keyword>
<feature type="compositionally biased region" description="Polar residues" evidence="12">
    <location>
        <begin position="300"/>
        <end position="311"/>
    </location>
</feature>
<keyword evidence="9" id="KW-0804">Transcription</keyword>
<feature type="region of interest" description="Disordered" evidence="12">
    <location>
        <begin position="707"/>
        <end position="784"/>
    </location>
</feature>
<reference evidence="14" key="2">
    <citation type="submission" date="2025-08" db="UniProtKB">
        <authorList>
            <consortium name="Ensembl"/>
        </authorList>
    </citation>
    <scope>IDENTIFICATION</scope>
</reference>
<feature type="region of interest" description="Disordered" evidence="12">
    <location>
        <begin position="991"/>
        <end position="1013"/>
    </location>
</feature>
<keyword evidence="15" id="KW-1185">Reference proteome</keyword>
<dbReference type="GO" id="GO:0000981">
    <property type="term" value="F:DNA-binding transcription factor activity, RNA polymerase II-specific"/>
    <property type="evidence" value="ECO:0007669"/>
    <property type="project" value="TreeGrafter"/>
</dbReference>
<dbReference type="SMART" id="SM00355">
    <property type="entry name" value="ZnF_C2H2"/>
    <property type="match status" value="8"/>
</dbReference>
<evidence type="ECO:0000313" key="15">
    <source>
        <dbReference type="Proteomes" id="UP000005207"/>
    </source>
</evidence>
<dbReference type="AlphaFoldDB" id="A0A669CV10"/>
<keyword evidence="10" id="KW-0539">Nucleus</keyword>
<feature type="region of interest" description="Disordered" evidence="12">
    <location>
        <begin position="296"/>
        <end position="376"/>
    </location>
</feature>
<dbReference type="PANTHER" id="PTHR45925:SF4">
    <property type="entry name" value="ZINC FINGER PROTEIN 217"/>
    <property type="match status" value="1"/>
</dbReference>
<evidence type="ECO:0000256" key="1">
    <source>
        <dbReference type="ARBA" id="ARBA00004123"/>
    </source>
</evidence>
<evidence type="ECO:0000256" key="12">
    <source>
        <dbReference type="SAM" id="MobiDB-lite"/>
    </source>
</evidence>
<feature type="domain" description="C2H2-type" evidence="13">
    <location>
        <begin position="144"/>
        <end position="171"/>
    </location>
</feature>
<feature type="region of interest" description="Disordered" evidence="12">
    <location>
        <begin position="222"/>
        <end position="247"/>
    </location>
</feature>
<sequence>MPTHSLLPFVNSPDGLAQDILISKDASIPGLGFSMTPHTTYPEKTVLQNEESASLYCMFCEETFTHQDELGPHVLTQHPTTFSEPTVLRVEAEFRIPGERPRAKQSSLPAEKDEVHSCILCGHVSQDGSELEAHMRKHKDYFTYCCNFCGRRFREHWFLKNHMKMHVKAGAKNKAQQDPESPITINGIIQEPPSEPVGTAYKMCMVCGFFFPDHDSLVEHSKMHNREAQPGKDQSKDKMGDTNEPTANQDSFLQFLNLQPRPAGKDLEPVRSSKWIPQLDPVNTYQAWQLATKGKIAVGPNNTKDVGQENSTDNDESGSDKEELNNIWTEGQGDKAVKEVGRELRSQQQAPVKSPDPQRRSPVQKDKDKQRPTTCEECQRNFRTYHQLVLHSRVHKRERGGEESPTSSVDGKLSRAGSLENTEEGSEEGIEENLGSGKSVFLYTLRLSYLWCSNCLLPRAPSAEGTDNNTCLLWPLFCPLCVVLIFQFLFVFKGEDGFDRSNGRSKDCSYCGKTFRSCYYLTVHLRTHTGEKPFKCAYCEYAAAQKTSLKYHLDRRHKDKPYVEIPSRPVPLVPSPSDGKNGNNAENPAPKKSWVPPARPCIDGTPESGLDSVDGKLGKPLVQVNAVPACSPEDDALAKCSVPVNLKKKREEVQEENCEAPLNLSIKVSVSTPASVEPRNGIVPIACPFCAYKTIYPEVLIMHKKLSHKDKSDSTKKNGFGGNLSESRHTGCPPALNGKDVSSVLITERIFPRRTKSPPPQPAKPQEKTPVNLPHVPKPSPVHAPIKDVQETQRYRQSIDSHPSQESSRYTELMRKNNTANKYVMDRVGIGDRSYPVRSGVLWHTDAARLCLSSRFGSLPQMDFGEPSSKRLKFSVPTNRDAEAGEKAAFRGPPADGSNRMFIKRTVKPTQQGSCPPTASEVLGPAKNAPTTIGGSLESEWSMMNLLRSYPPHDLASFYHTNPANPSHAGLANSGAGGRSVLFQHLPSLPSLQRRDVSGPFPNQRCGATDKSA</sequence>
<keyword evidence="4" id="KW-0677">Repeat</keyword>
<feature type="compositionally biased region" description="Polar residues" evidence="12">
    <location>
        <begin position="908"/>
        <end position="917"/>
    </location>
</feature>
<evidence type="ECO:0000256" key="7">
    <source>
        <dbReference type="ARBA" id="ARBA00023015"/>
    </source>
</evidence>
<dbReference type="SUPFAM" id="SSF57667">
    <property type="entry name" value="beta-beta-alpha zinc fingers"/>
    <property type="match status" value="3"/>
</dbReference>
<feature type="compositionally biased region" description="Acidic residues" evidence="12">
    <location>
        <begin position="421"/>
        <end position="431"/>
    </location>
</feature>
<dbReference type="Proteomes" id="UP000005207">
    <property type="component" value="Linkage group LG20"/>
</dbReference>
<feature type="domain" description="C2H2-type" evidence="13">
    <location>
        <begin position="534"/>
        <end position="561"/>
    </location>
</feature>
<feature type="domain" description="C2H2-type" evidence="13">
    <location>
        <begin position="373"/>
        <end position="400"/>
    </location>
</feature>
<dbReference type="Pfam" id="PF00096">
    <property type="entry name" value="zf-C2H2"/>
    <property type="match status" value="1"/>
</dbReference>
<dbReference type="FunFam" id="3.30.160.60:FF:000075">
    <property type="entry name" value="Putative zinc finger protein 536"/>
    <property type="match status" value="1"/>
</dbReference>
<reference evidence="15" key="1">
    <citation type="submission" date="2012-01" db="EMBL/GenBank/DDBJ databases">
        <title>The Genome Sequence of Oreochromis niloticus (Nile Tilapia).</title>
        <authorList>
            <consortium name="Broad Institute Genome Assembly Team"/>
            <consortium name="Broad Institute Sequencing Platform"/>
            <person name="Di Palma F."/>
            <person name="Johnson J."/>
            <person name="Lander E.S."/>
            <person name="Lindblad-Toh K."/>
        </authorList>
    </citation>
    <scope>NUCLEOTIDE SEQUENCE [LARGE SCALE GENOMIC DNA]</scope>
</reference>
<dbReference type="Ensembl" id="ENSONIT00000039896.1">
    <property type="protein sequence ID" value="ENSONIP00000051916.1"/>
    <property type="gene ID" value="ENSONIG00000016559.2"/>
</dbReference>
<dbReference type="InterPro" id="IPR013087">
    <property type="entry name" value="Znf_C2H2_type"/>
</dbReference>
<dbReference type="FunCoup" id="A0A669CV10">
    <property type="interactions" value="1016"/>
</dbReference>
<comment type="similarity">
    <text evidence="2">Belongs to the krueppel C2H2-type zinc-finger protein family.</text>
</comment>
<dbReference type="GeneTree" id="ENSGT00940000159884"/>
<feature type="compositionally biased region" description="Basic and acidic residues" evidence="12">
    <location>
        <begin position="880"/>
        <end position="889"/>
    </location>
</feature>
<gene>
    <name evidence="14" type="primary">ZNF217</name>
    <name evidence="14" type="synonym">znf217</name>
</gene>
<evidence type="ECO:0000256" key="8">
    <source>
        <dbReference type="ARBA" id="ARBA00023125"/>
    </source>
</evidence>
<reference evidence="14" key="3">
    <citation type="submission" date="2025-09" db="UniProtKB">
        <authorList>
            <consortium name="Ensembl"/>
        </authorList>
    </citation>
    <scope>IDENTIFICATION</scope>
</reference>
<keyword evidence="6" id="KW-0862">Zinc</keyword>
<evidence type="ECO:0000256" key="11">
    <source>
        <dbReference type="PROSITE-ProRule" id="PRU00042"/>
    </source>
</evidence>
<feature type="region of interest" description="Disordered" evidence="12">
    <location>
        <begin position="564"/>
        <end position="598"/>
    </location>
</feature>
<evidence type="ECO:0000256" key="3">
    <source>
        <dbReference type="ARBA" id="ARBA00022723"/>
    </source>
</evidence>
<name>A0A669CV10_ORENI</name>
<feature type="domain" description="C2H2-type" evidence="13">
    <location>
        <begin position="506"/>
        <end position="533"/>
    </location>
</feature>
<accession>A0A669CV10</accession>
<feature type="compositionally biased region" description="Basic and acidic residues" evidence="12">
    <location>
        <begin position="356"/>
        <end position="371"/>
    </location>
</feature>
<dbReference type="Gene3D" id="3.30.160.60">
    <property type="entry name" value="Classic Zinc Finger"/>
    <property type="match status" value="3"/>
</dbReference>
<dbReference type="InterPro" id="IPR051967">
    <property type="entry name" value="Krueppel_C2H2-ZF"/>
</dbReference>
<dbReference type="PROSITE" id="PS50157">
    <property type="entry name" value="ZINC_FINGER_C2H2_2"/>
    <property type="match status" value="5"/>
</dbReference>
<feature type="region of interest" description="Disordered" evidence="12">
    <location>
        <begin position="393"/>
        <end position="431"/>
    </location>
</feature>
<protein>
    <submittedName>
        <fullName evidence="14">Zinc finger protein 217</fullName>
    </submittedName>
</protein>
<dbReference type="PANTHER" id="PTHR45925">
    <property type="entry name" value="ZINC FINGER PROTEIN"/>
    <property type="match status" value="1"/>
</dbReference>
<dbReference type="InterPro" id="IPR036236">
    <property type="entry name" value="Znf_C2H2_sf"/>
</dbReference>
<evidence type="ECO:0000259" key="13">
    <source>
        <dbReference type="PROSITE" id="PS50157"/>
    </source>
</evidence>
<dbReference type="PROSITE" id="PS00028">
    <property type="entry name" value="ZINC_FINGER_C2H2_1"/>
    <property type="match status" value="5"/>
</dbReference>
<dbReference type="GO" id="GO:0000978">
    <property type="term" value="F:RNA polymerase II cis-regulatory region sequence-specific DNA binding"/>
    <property type="evidence" value="ECO:0007669"/>
    <property type="project" value="TreeGrafter"/>
</dbReference>
<dbReference type="OMA" id="MEMDSKS"/>
<comment type="subcellular location">
    <subcellularLocation>
        <location evidence="1">Nucleus</location>
    </subcellularLocation>
</comment>
<organism evidence="14 15">
    <name type="scientific">Oreochromis niloticus</name>
    <name type="common">Nile tilapia</name>
    <name type="synonym">Tilapia nilotica</name>
    <dbReference type="NCBI Taxonomy" id="8128"/>
    <lineage>
        <taxon>Eukaryota</taxon>
        <taxon>Metazoa</taxon>
        <taxon>Chordata</taxon>
        <taxon>Craniata</taxon>
        <taxon>Vertebrata</taxon>
        <taxon>Euteleostomi</taxon>
        <taxon>Actinopterygii</taxon>
        <taxon>Neopterygii</taxon>
        <taxon>Teleostei</taxon>
        <taxon>Neoteleostei</taxon>
        <taxon>Acanthomorphata</taxon>
        <taxon>Ovalentaria</taxon>
        <taxon>Cichlomorphae</taxon>
        <taxon>Cichliformes</taxon>
        <taxon>Cichlidae</taxon>
        <taxon>African cichlids</taxon>
        <taxon>Pseudocrenilabrinae</taxon>
        <taxon>Oreochromini</taxon>
        <taxon>Oreochromis</taxon>
    </lineage>
</organism>
<evidence type="ECO:0000256" key="10">
    <source>
        <dbReference type="ARBA" id="ARBA00023242"/>
    </source>
</evidence>
<keyword evidence="7" id="KW-0805">Transcription regulation</keyword>
<evidence type="ECO:0000313" key="14">
    <source>
        <dbReference type="Ensembl" id="ENSONIP00000051916.1"/>
    </source>
</evidence>
<dbReference type="FunFam" id="3.30.160.60:FF:000965">
    <property type="entry name" value="Neurotrophin receptor-interacting factor homolog"/>
    <property type="match status" value="1"/>
</dbReference>
<feature type="compositionally biased region" description="Basic and acidic residues" evidence="12">
    <location>
        <begin position="222"/>
        <end position="241"/>
    </location>
</feature>
<feature type="region of interest" description="Disordered" evidence="12">
    <location>
        <begin position="878"/>
        <end position="929"/>
    </location>
</feature>
<evidence type="ECO:0000256" key="4">
    <source>
        <dbReference type="ARBA" id="ARBA00022737"/>
    </source>
</evidence>
<keyword evidence="8" id="KW-0238">DNA-binding</keyword>
<evidence type="ECO:0000256" key="9">
    <source>
        <dbReference type="ARBA" id="ARBA00023163"/>
    </source>
</evidence>
<evidence type="ECO:0000256" key="6">
    <source>
        <dbReference type="ARBA" id="ARBA00022833"/>
    </source>
</evidence>
<proteinExistence type="inferred from homology"/>
<feature type="domain" description="C2H2-type" evidence="13">
    <location>
        <begin position="202"/>
        <end position="229"/>
    </location>
</feature>
<evidence type="ECO:0000256" key="2">
    <source>
        <dbReference type="ARBA" id="ARBA00006991"/>
    </source>
</evidence>
<dbReference type="GO" id="GO:0005634">
    <property type="term" value="C:nucleus"/>
    <property type="evidence" value="ECO:0007669"/>
    <property type="project" value="UniProtKB-SubCell"/>
</dbReference>
<dbReference type="InParanoid" id="A0A669CV10"/>